<dbReference type="InterPro" id="IPR006212">
    <property type="entry name" value="Furin_repeat"/>
</dbReference>
<evidence type="ECO:0000259" key="3">
    <source>
        <dbReference type="PROSITE" id="PS51412"/>
    </source>
</evidence>
<dbReference type="InterPro" id="IPR020864">
    <property type="entry name" value="MACPF"/>
</dbReference>
<feature type="region of interest" description="Disordered" evidence="2">
    <location>
        <begin position="1290"/>
        <end position="1320"/>
    </location>
</feature>
<dbReference type="SMART" id="SM00261">
    <property type="entry name" value="FU"/>
    <property type="match status" value="1"/>
</dbReference>
<dbReference type="SUPFAM" id="SSF49899">
    <property type="entry name" value="Concanavalin A-like lectins/glucanases"/>
    <property type="match status" value="1"/>
</dbReference>
<dbReference type="Proteomes" id="UP001159427">
    <property type="component" value="Unassembled WGS sequence"/>
</dbReference>
<dbReference type="CDD" id="cd00064">
    <property type="entry name" value="FU"/>
    <property type="match status" value="1"/>
</dbReference>
<dbReference type="SMART" id="SM00457">
    <property type="entry name" value="MACPF"/>
    <property type="match status" value="1"/>
</dbReference>
<proteinExistence type="predicted"/>
<dbReference type="PANTHER" id="PTHR46549">
    <property type="entry name" value="MACPF DOMAIN-CONTAINING PROTEIN"/>
    <property type="match status" value="1"/>
</dbReference>
<evidence type="ECO:0000256" key="1">
    <source>
        <dbReference type="PROSITE-ProRule" id="PRU01172"/>
    </source>
</evidence>
<organism evidence="5 6">
    <name type="scientific">Porites evermanni</name>
    <dbReference type="NCBI Taxonomy" id="104178"/>
    <lineage>
        <taxon>Eukaryota</taxon>
        <taxon>Metazoa</taxon>
        <taxon>Cnidaria</taxon>
        <taxon>Anthozoa</taxon>
        <taxon>Hexacorallia</taxon>
        <taxon>Scleractinia</taxon>
        <taxon>Fungiina</taxon>
        <taxon>Poritidae</taxon>
        <taxon>Porites</taxon>
    </lineage>
</organism>
<dbReference type="Pfam" id="PF01823">
    <property type="entry name" value="MACPF"/>
    <property type="match status" value="1"/>
</dbReference>
<feature type="compositionally biased region" description="Polar residues" evidence="2">
    <location>
        <begin position="169"/>
        <end position="185"/>
    </location>
</feature>
<dbReference type="Gene3D" id="2.60.120.200">
    <property type="match status" value="1"/>
</dbReference>
<dbReference type="SUPFAM" id="SSF57184">
    <property type="entry name" value="Growth factor receptor domain"/>
    <property type="match status" value="1"/>
</dbReference>
<evidence type="ECO:0000313" key="5">
    <source>
        <dbReference type="EMBL" id="CAH3022527.1"/>
    </source>
</evidence>
<comment type="caution">
    <text evidence="1">Lacks conserved residue(s) required for the propagation of feature annotation.</text>
</comment>
<keyword evidence="6" id="KW-1185">Reference proteome</keyword>
<dbReference type="PROSITE" id="PS51828">
    <property type="entry name" value="PTX_2"/>
    <property type="match status" value="1"/>
</dbReference>
<dbReference type="EMBL" id="CALNXI010000223">
    <property type="protein sequence ID" value="CAH3022527.1"/>
    <property type="molecule type" value="Genomic_DNA"/>
</dbReference>
<dbReference type="InterPro" id="IPR013320">
    <property type="entry name" value="ConA-like_dom_sf"/>
</dbReference>
<dbReference type="PANTHER" id="PTHR46549:SF1">
    <property type="entry name" value="MACPF DOMAIN-CONTAINING PROTEIN"/>
    <property type="match status" value="1"/>
</dbReference>
<dbReference type="InterPro" id="IPR009030">
    <property type="entry name" value="Growth_fac_rcpt_cys_sf"/>
</dbReference>
<feature type="region of interest" description="Disordered" evidence="2">
    <location>
        <begin position="137"/>
        <end position="185"/>
    </location>
</feature>
<feature type="domain" description="MACPF" evidence="3">
    <location>
        <begin position="303"/>
        <end position="626"/>
    </location>
</feature>
<sequence>MAVFLKTVSASVSGTARRHVKRHSKSQYALEKRQHAFSTSGKRNQQVQYISTPPPASFSSHPQYYQRLAAAQTRPRVNQARELYVQERQKVAPNPALNALNTRNEAQQPQPSFKSDVQPAQYNVKSEAQYWQSNVGFGPRPRQGEQVNMKDKLQDQLSASDKAVKGSRKSISSTLVPGSKRSTPVRLNSPAAAAAAAAAADIQGAVVEKGIEVMGKLVDKKLKIINEAQEKAENFLKKEIKLDIVPEKGWQSEDMFVPPGYHLDSVISVDSGSPKKHEPTAFFYPAGLGNVMMNGCYGTGYQKTDPCYVAKWALDACLNLIDGAQFMGVGFDGRGEYSPESRKMSVVQRSCAGKATYDDYDVPDTMKVHGVYDTKGGMMTFESRSEFQSYLQQEAGVSGSFFGFYAGVKSAWGESSSGSSQQYMAQLSVDVNRYEVFQDEVKPQDLSLSFLREYMHLPTSYFAAGAPLKYQNFIQRWGTHYIKSSKFGGQLQIRKFMDASDVSSKKEFAVEMEMEFKTLFSSVGAKSSTAGGEYSRNQSKTTSTTIIALGGSHEVASILSDAYSPTFKSAFKDWLVSIPKYPKPFLFQVGSIADLLNFRMRDLFPDEKVHWGCEGHAAGLRTETNDNGDKVTFFQTVFDNGTTVKHYCTFDGRRGLEEAIKRRRISLKRAIEVYMEEGPTSISDFNLPECVPPKPAETPVTSEPQKRAFKPDLMWQKITNGQREFHVIFDMKKDLIGIEDYNISRNMSRRVKFVGGKWLTAEDDGLFHLYNAFNNGASGDIKKRKMSILGLVLSFNQNTGGLELQPEDYKVSKEFYPELHRFLTGRTLAKIFMEPDTDATKQASKRASQQSQTMVKQPCNVKWSNSLRFDPTDSNGKCLHFTAATEGSLFVIFSTLPKDNSTWYYTEITPERVAIYKGERMITSTKNPNARGLGDANLLQSYFVCVTESKNTTLIEYGKTLGTTESGDVYLNMLDTSERLNVRFYAFGNGDRKLDVIDAHIVSRDLTQVDCRGHTYMDLETRLCTQRCHEDCDPLQGCIMATSGNPQPEECTACRVARDLATGKCLPNCEEPNFLSPQKLCISSEQETFDLKPGIAKSSDDILTARQIPPLPFLTMCLWIQFKTALHDQRWTMALYFVGGSRVQLLQLYWRRDGDKMTLDVNQITSKTQYYKVEDRITSKNYLDDLRWHHYCISFSGESGVFSQYQDGIKTKTETGVALGYDGGGTLQLGIRNGHEFKFTGFNLWDRVLPPEEIKQMANSCMKGIGNVKNWFDFADAAKSISSMEVLSPSQCIAPPQSEAEVESPTTPPARDNNQGVRVD</sequence>
<name>A0ABN8M292_9CNID</name>
<accession>A0ABN8M292</accession>
<dbReference type="Pfam" id="PF13385">
    <property type="entry name" value="Laminin_G_3"/>
    <property type="match status" value="1"/>
</dbReference>
<evidence type="ECO:0008006" key="7">
    <source>
        <dbReference type="Google" id="ProtNLM"/>
    </source>
</evidence>
<dbReference type="PROSITE" id="PS51412">
    <property type="entry name" value="MACPF_2"/>
    <property type="match status" value="1"/>
</dbReference>
<dbReference type="InterPro" id="IPR001759">
    <property type="entry name" value="PTX_dom"/>
</dbReference>
<evidence type="ECO:0000259" key="4">
    <source>
        <dbReference type="PROSITE" id="PS51828"/>
    </source>
</evidence>
<protein>
    <recommendedName>
        <fullName evidence="7">MACPF domain-containing protein</fullName>
    </recommendedName>
</protein>
<dbReference type="SMART" id="SM00159">
    <property type="entry name" value="PTX"/>
    <property type="match status" value="1"/>
</dbReference>
<evidence type="ECO:0000256" key="2">
    <source>
        <dbReference type="SAM" id="MobiDB-lite"/>
    </source>
</evidence>
<feature type="domain" description="Pentraxin (PTX)" evidence="4">
    <location>
        <begin position="1085"/>
        <end position="1293"/>
    </location>
</feature>
<reference evidence="5 6" key="1">
    <citation type="submission" date="2022-05" db="EMBL/GenBank/DDBJ databases">
        <authorList>
            <consortium name="Genoscope - CEA"/>
            <person name="William W."/>
        </authorList>
    </citation>
    <scope>NUCLEOTIDE SEQUENCE [LARGE SCALE GENOMIC DNA]</scope>
</reference>
<comment type="caution">
    <text evidence="5">The sequence shown here is derived from an EMBL/GenBank/DDBJ whole genome shotgun (WGS) entry which is preliminary data.</text>
</comment>
<evidence type="ECO:0000313" key="6">
    <source>
        <dbReference type="Proteomes" id="UP001159427"/>
    </source>
</evidence>
<gene>
    <name evidence="5" type="ORF">PEVE_00015876</name>
</gene>